<evidence type="ECO:0000256" key="1">
    <source>
        <dbReference type="SAM" id="SignalP"/>
    </source>
</evidence>
<proteinExistence type="predicted"/>
<evidence type="ECO:0000313" key="2">
    <source>
        <dbReference type="EMBL" id="MBG6139395.1"/>
    </source>
</evidence>
<keyword evidence="1" id="KW-0732">Signal</keyword>
<dbReference type="EMBL" id="JADOUF010000001">
    <property type="protein sequence ID" value="MBG6139395.1"/>
    <property type="molecule type" value="Genomic_DNA"/>
</dbReference>
<gene>
    <name evidence="2" type="ORF">IW245_005589</name>
</gene>
<feature type="chain" id="PRO_5039329463" description="Lipoprotein" evidence="1">
    <location>
        <begin position="22"/>
        <end position="251"/>
    </location>
</feature>
<evidence type="ECO:0008006" key="4">
    <source>
        <dbReference type="Google" id="ProtNLM"/>
    </source>
</evidence>
<sequence length="251" mass="25113">MRPVRALLALCVLAVPLSGCSDGPPPKPGAAATRTVAPQEPRAQLAGLVAAALDHRYTASYTYTPKGQPARKMDVALGVDGSWRIDIPNGALGGTANISMVSVKDGVYQCGVAPVTAPATPGPATCVKLAAPVPGKYDVRVQHLFTDWLPPLTSRSAALSVAVAKFEAPGSCYSVESTSASIAAPVDPGTYCFSPDGVLTGARIAAGTLVLVGAAAAPPASVPLPGPVSGGPALQLAALPPAPTPTPTKKP</sequence>
<reference evidence="2" key="1">
    <citation type="submission" date="2020-11" db="EMBL/GenBank/DDBJ databases">
        <title>Sequencing the genomes of 1000 actinobacteria strains.</title>
        <authorList>
            <person name="Klenk H.-P."/>
        </authorList>
    </citation>
    <scope>NUCLEOTIDE SEQUENCE</scope>
    <source>
        <strain evidence="2">DSM 45356</strain>
    </source>
</reference>
<evidence type="ECO:0000313" key="3">
    <source>
        <dbReference type="Proteomes" id="UP000622552"/>
    </source>
</evidence>
<feature type="signal peptide" evidence="1">
    <location>
        <begin position="1"/>
        <end position="21"/>
    </location>
</feature>
<dbReference type="AlphaFoldDB" id="A0A8J7KIB3"/>
<organism evidence="2 3">
    <name type="scientific">Longispora fulva</name>
    <dbReference type="NCBI Taxonomy" id="619741"/>
    <lineage>
        <taxon>Bacteria</taxon>
        <taxon>Bacillati</taxon>
        <taxon>Actinomycetota</taxon>
        <taxon>Actinomycetes</taxon>
        <taxon>Micromonosporales</taxon>
        <taxon>Micromonosporaceae</taxon>
        <taxon>Longispora</taxon>
    </lineage>
</organism>
<keyword evidence="3" id="KW-1185">Reference proteome</keyword>
<dbReference type="RefSeq" id="WP_197006058.1">
    <property type="nucleotide sequence ID" value="NZ_BONS01000012.1"/>
</dbReference>
<name>A0A8J7KIB3_9ACTN</name>
<protein>
    <recommendedName>
        <fullName evidence="4">Lipoprotein</fullName>
    </recommendedName>
</protein>
<dbReference type="Proteomes" id="UP000622552">
    <property type="component" value="Unassembled WGS sequence"/>
</dbReference>
<comment type="caution">
    <text evidence="2">The sequence shown here is derived from an EMBL/GenBank/DDBJ whole genome shotgun (WGS) entry which is preliminary data.</text>
</comment>
<accession>A0A8J7KIB3</accession>